<dbReference type="PROSITE" id="PS50297">
    <property type="entry name" value="ANK_REP_REGION"/>
    <property type="match status" value="4"/>
</dbReference>
<dbReference type="InterPro" id="IPR002110">
    <property type="entry name" value="Ankyrin_rpt"/>
</dbReference>
<dbReference type="InterPro" id="IPR036770">
    <property type="entry name" value="Ankyrin_rpt-contain_sf"/>
</dbReference>
<keyword evidence="2 3" id="KW-0040">ANK repeat</keyword>
<proteinExistence type="predicted"/>
<dbReference type="Proteomes" id="UP000054516">
    <property type="component" value="Unassembled WGS sequence"/>
</dbReference>
<evidence type="ECO:0000256" key="1">
    <source>
        <dbReference type="ARBA" id="ARBA00022737"/>
    </source>
</evidence>
<protein>
    <submittedName>
        <fullName evidence="5">Putative ankyrin repeat domain protein</fullName>
    </submittedName>
</protein>
<dbReference type="Pfam" id="PF12796">
    <property type="entry name" value="Ank_2"/>
    <property type="match status" value="2"/>
</dbReference>
<dbReference type="PANTHER" id="PTHR24198">
    <property type="entry name" value="ANKYRIN REPEAT AND PROTEIN KINASE DOMAIN-CONTAINING PROTEIN"/>
    <property type="match status" value="1"/>
</dbReference>
<feature type="repeat" description="ANK" evidence="3">
    <location>
        <begin position="1093"/>
        <end position="1125"/>
    </location>
</feature>
<gene>
    <name evidence="5" type="ORF">SAMD00023353_8400260</name>
</gene>
<feature type="repeat" description="ANK" evidence="3">
    <location>
        <begin position="1168"/>
        <end position="1202"/>
    </location>
</feature>
<name>A0A1W2TW96_ROSNE</name>
<feature type="repeat" description="ANK" evidence="3">
    <location>
        <begin position="1020"/>
        <end position="1052"/>
    </location>
</feature>
<evidence type="ECO:0000256" key="3">
    <source>
        <dbReference type="PROSITE-ProRule" id="PRU00023"/>
    </source>
</evidence>
<keyword evidence="6" id="KW-1185">Reference proteome</keyword>
<sequence length="1399" mass="154194">MAQSCNQPSECLRIIRTPPGDGGSTFVNVIALHGLHSTFAKTWHDKGNDGALSPWLARLPFAARIFAYDNPMSFSSKHGLLDQSALAASATALLVEISEKIEVEAERPLVFLCDNMAGVLVKELLWIANHDSRYLKFSLATRAVVFFNTPEILHRLQDDILRLALVSTDSGDRGGPDIRHAEVTEVVNKGPSAVQAATMRFAMIKDQYRIISITEVAPADDKNSYIVQPELNNSKITILMPATHDKLPLRRPMQAALDAILSATQESRKGYQYEAVVCRQKLAAYYEYDGGLHELHARATSDFISPLCEDLISRRSGLVTIYGSAGSGKSVLANQISTAASGVVLSFSFSIADYRRGSYRDLLLSFLLQLLYRDISVFSSSYVQSVSSQMRWDSCLSPADLYRLLCAILTTLPKKTIVCVIDALDECDGESRVQIVGDFKRMLLATSSKCTVFLTCRPSDTMATILGPFHAKNSVNLDGNMKDVRSKLLARELKGDKFQDVRDHLEEENATPLKVTLIAALGQMGELLDIPNDYDSIYKRILARIDAPPMWLETVLLCIAFARRPLTVTELAVAIGVDRCAPEAGGTGLKLQKLRVATSRQLQDDLELIASSIVRIQNNVVQLVHGTLQDFIKHDSGILAHQPAIGIGQKNARSSRALWRSLAILSVPEIRHIKDLVTRSRPFDHLCNVPICQQPYNFARYAGSSLVHDLNFANHKATGELTESVIEAVSQFWDTIETRSWWIHTFTVLAGEANQASGSVPETSLYLAASLGIQPVVKKLLPDVGSSFDTIELALCAAVRCGNVEITRLVLAAGSDFKHDIWRSAIWFSCIYGRAELLASVLQWKWTPESSGEQLSKQELHACLRGIAEYGHWHIIPGLQATYPQLMGAIKRKAIVSLIGVAADDGRDGVISQLIPIVSHKARSNNLSTQTGNSGGRSETAADGIDVSYHSRDSAAMGITMHEVADESRPQDKAEVDLAVKKDVRLGPAIIRAVRFGNGVAVHLLASISRAILEYRQLGTRMTPLHCAAKYGNTEALVDLLDLGADIDAVDYQGATALLFACETPNADVERNINVVKTLLERGADPEYPATKSKYRALHMAALNGQAALVRVLLEAGASENPRLGNSGRETPLHLAVRRSGPRIDDQYVETVRALLDFGADVNVRRRDGSTPLHLAIHHAHLSKNMIKTLRKFGADIDKLDNDGRSSLYYAVSKQQGEVAKLLWDPSNRNKCTVLFHAAADGNADRVRQLLHAGCDRTERDRWGRTARDVAANAEVRSLVALGTSRTEWEGGVDATAMETVDSKGLSLRDIEGSIIHPFWLCDMCNRGMKEEMFYHCHVCFDRLMNREGHDTCTRCFPMSVCKKEEHRVSKRFVAEGLTSYEELCPDIERFGRKVDNEG</sequence>
<dbReference type="OrthoDB" id="341259at2759"/>
<dbReference type="SUPFAM" id="SSF48403">
    <property type="entry name" value="Ankyrin repeat"/>
    <property type="match status" value="2"/>
</dbReference>
<dbReference type="STRING" id="77044.A0A1W2TW96"/>
<reference evidence="5" key="1">
    <citation type="submission" date="2016-03" db="EMBL/GenBank/DDBJ databases">
        <title>Draft genome sequence of Rosellinia necatrix.</title>
        <authorList>
            <person name="Kanematsu S."/>
        </authorList>
    </citation>
    <scope>NUCLEOTIDE SEQUENCE [LARGE SCALE GENOMIC DNA]</scope>
    <source>
        <strain evidence="5">W97</strain>
    </source>
</reference>
<dbReference type="InterPro" id="IPR056884">
    <property type="entry name" value="NPHP3-like_N"/>
</dbReference>
<dbReference type="PRINTS" id="PR01415">
    <property type="entry name" value="ANKYRIN"/>
</dbReference>
<dbReference type="InterPro" id="IPR027417">
    <property type="entry name" value="P-loop_NTPase"/>
</dbReference>
<organism evidence="5">
    <name type="scientific">Rosellinia necatrix</name>
    <name type="common">White root-rot fungus</name>
    <dbReference type="NCBI Taxonomy" id="77044"/>
    <lineage>
        <taxon>Eukaryota</taxon>
        <taxon>Fungi</taxon>
        <taxon>Dikarya</taxon>
        <taxon>Ascomycota</taxon>
        <taxon>Pezizomycotina</taxon>
        <taxon>Sordariomycetes</taxon>
        <taxon>Xylariomycetidae</taxon>
        <taxon>Xylariales</taxon>
        <taxon>Xylariaceae</taxon>
        <taxon>Rosellinia</taxon>
    </lineage>
</organism>
<dbReference type="Gene3D" id="3.40.50.300">
    <property type="entry name" value="P-loop containing nucleotide triphosphate hydrolases"/>
    <property type="match status" value="1"/>
</dbReference>
<evidence type="ECO:0000313" key="6">
    <source>
        <dbReference type="Proteomes" id="UP000054516"/>
    </source>
</evidence>
<evidence type="ECO:0000259" key="4">
    <source>
        <dbReference type="Pfam" id="PF24883"/>
    </source>
</evidence>
<keyword evidence="1" id="KW-0677">Repeat</keyword>
<evidence type="ECO:0000313" key="5">
    <source>
        <dbReference type="EMBL" id="GAP92934.1"/>
    </source>
</evidence>
<feature type="domain" description="Nephrocystin 3-like N-terminal" evidence="4">
    <location>
        <begin position="315"/>
        <end position="457"/>
    </location>
</feature>
<dbReference type="PROSITE" id="PS50088">
    <property type="entry name" value="ANK_REPEAT"/>
    <property type="match status" value="5"/>
</dbReference>
<feature type="repeat" description="ANK" evidence="3">
    <location>
        <begin position="1128"/>
        <end position="1167"/>
    </location>
</feature>
<evidence type="ECO:0000256" key="2">
    <source>
        <dbReference type="ARBA" id="ARBA00023043"/>
    </source>
</evidence>
<accession>A0A1W2TW96</accession>
<dbReference type="PANTHER" id="PTHR24198:SF165">
    <property type="entry name" value="ANKYRIN REPEAT-CONTAINING PROTEIN-RELATED"/>
    <property type="match status" value="1"/>
</dbReference>
<dbReference type="Pfam" id="PF24883">
    <property type="entry name" value="NPHP3_N"/>
    <property type="match status" value="1"/>
</dbReference>
<dbReference type="SUPFAM" id="SSF52540">
    <property type="entry name" value="P-loop containing nucleoside triphosphate hydrolases"/>
    <property type="match status" value="1"/>
</dbReference>
<dbReference type="SMART" id="SM00248">
    <property type="entry name" value="ANK"/>
    <property type="match status" value="7"/>
</dbReference>
<dbReference type="Gene3D" id="1.25.40.20">
    <property type="entry name" value="Ankyrin repeat-containing domain"/>
    <property type="match status" value="3"/>
</dbReference>
<dbReference type="EMBL" id="DF977529">
    <property type="protein sequence ID" value="GAP92934.1"/>
    <property type="molecule type" value="Genomic_DNA"/>
</dbReference>
<feature type="repeat" description="ANK" evidence="3">
    <location>
        <begin position="1053"/>
        <end position="1091"/>
    </location>
</feature>